<dbReference type="OrthoDB" id="9782229at2"/>
<dbReference type="GO" id="GO:0003677">
    <property type="term" value="F:DNA binding"/>
    <property type="evidence" value="ECO:0007669"/>
    <property type="project" value="InterPro"/>
</dbReference>
<accession>A0A364Y4C8</accession>
<keyword evidence="3" id="KW-1185">Reference proteome</keyword>
<organism evidence="2 3">
    <name type="scientific">Pseudochryseolinea flava</name>
    <dbReference type="NCBI Taxonomy" id="2059302"/>
    <lineage>
        <taxon>Bacteria</taxon>
        <taxon>Pseudomonadati</taxon>
        <taxon>Bacteroidota</taxon>
        <taxon>Cytophagia</taxon>
        <taxon>Cytophagales</taxon>
        <taxon>Fulvivirgaceae</taxon>
        <taxon>Pseudochryseolinea</taxon>
    </lineage>
</organism>
<dbReference type="Proteomes" id="UP000251889">
    <property type="component" value="Unassembled WGS sequence"/>
</dbReference>
<dbReference type="InterPro" id="IPR007492">
    <property type="entry name" value="LytTR_DNA-bd_dom"/>
</dbReference>
<comment type="caution">
    <text evidence="2">The sequence shown here is derived from an EMBL/GenBank/DDBJ whole genome shotgun (WGS) entry which is preliminary data.</text>
</comment>
<protein>
    <recommendedName>
        <fullName evidence="1">HTH LytTR-type domain-containing protein</fullName>
    </recommendedName>
</protein>
<dbReference type="SUPFAM" id="SSF52172">
    <property type="entry name" value="CheY-like"/>
    <property type="match status" value="1"/>
</dbReference>
<dbReference type="InterPro" id="IPR011006">
    <property type="entry name" value="CheY-like_superfamily"/>
</dbReference>
<evidence type="ECO:0000313" key="3">
    <source>
        <dbReference type="Proteomes" id="UP000251889"/>
    </source>
</evidence>
<reference evidence="2 3" key="1">
    <citation type="submission" date="2018-06" db="EMBL/GenBank/DDBJ databases">
        <title>Chryseolinea flavus sp. nov., a member of the phylum Bacteroidetes isolated from soil.</title>
        <authorList>
            <person name="Li Y."/>
            <person name="Wang J."/>
        </authorList>
    </citation>
    <scope>NUCLEOTIDE SEQUENCE [LARGE SCALE GENOMIC DNA]</scope>
    <source>
        <strain evidence="2 3">SDU1-6</strain>
    </source>
</reference>
<evidence type="ECO:0000313" key="2">
    <source>
        <dbReference type="EMBL" id="RAW01599.1"/>
    </source>
</evidence>
<gene>
    <name evidence="2" type="ORF">DQQ10_08040</name>
</gene>
<feature type="domain" description="HTH LytTR-type" evidence="1">
    <location>
        <begin position="169"/>
        <end position="242"/>
    </location>
</feature>
<dbReference type="RefSeq" id="WP_112746339.1">
    <property type="nucleotide sequence ID" value="NZ_QMFY01000003.1"/>
</dbReference>
<dbReference type="Gene3D" id="3.40.50.2300">
    <property type="match status" value="1"/>
</dbReference>
<dbReference type="PROSITE" id="PS50930">
    <property type="entry name" value="HTH_LYTTR"/>
    <property type="match status" value="1"/>
</dbReference>
<evidence type="ECO:0000259" key="1">
    <source>
        <dbReference type="PROSITE" id="PS50930"/>
    </source>
</evidence>
<dbReference type="AlphaFoldDB" id="A0A364Y4C8"/>
<dbReference type="Gene3D" id="2.40.50.1020">
    <property type="entry name" value="LytTr DNA-binding domain"/>
    <property type="match status" value="1"/>
</dbReference>
<name>A0A364Y4C8_9BACT</name>
<dbReference type="Pfam" id="PF04397">
    <property type="entry name" value="LytTR"/>
    <property type="match status" value="1"/>
</dbReference>
<dbReference type="SMART" id="SM00850">
    <property type="entry name" value="LytTR"/>
    <property type="match status" value="1"/>
</dbReference>
<dbReference type="EMBL" id="QMFY01000003">
    <property type="protein sequence ID" value="RAW01599.1"/>
    <property type="molecule type" value="Genomic_DNA"/>
</dbReference>
<sequence length="243" mass="27739">MIIDSIIIDQEQSQSTYLKKCLLEKFPEISIRGEASTYSEANKLINAINPALVFFNINAFKNESFRTLHDKKTGCFELIYISERPEDAINAIRQNACGFILKPFNFTDIVLSVASAIKKMTEKISPVENLSGNTLPHTKLIGIPTFESMEFIYAHEIIRCEGLQKCTNILSTRRGSLVSAYNIGEFRKLLDQSGFFLCHKSHLINLMHVRRLTRDGFIVLSDHTTVPLARRKRPEFLELMTHL</sequence>
<proteinExistence type="predicted"/>